<dbReference type="NCBIfam" id="TIGR01640">
    <property type="entry name" value="F_box_assoc_1"/>
    <property type="match status" value="1"/>
</dbReference>
<dbReference type="InterPro" id="IPR013187">
    <property type="entry name" value="F-box-assoc_dom_typ3"/>
</dbReference>
<dbReference type="Pfam" id="PF00646">
    <property type="entry name" value="F-box"/>
    <property type="match status" value="1"/>
</dbReference>
<dbReference type="SUPFAM" id="SSF81383">
    <property type="entry name" value="F-box domain"/>
    <property type="match status" value="1"/>
</dbReference>
<keyword evidence="3" id="KW-1185">Reference proteome</keyword>
<sequence>MFLRLFRGLVSSTAITLRGRRKATVKKSEMAICHTSFPEEIFIEILARLPVKSLLQCKCLCKYLLKLITSPYFVKLQLDRANENSTRIIFATVSNKRYSLSSIDYYNQTSSSTEDRYKLSLPCELLIVGSCNGLVCLSDYMTFMAICNPATLEYTSVPFDLIEKIPTGCTRWFALGFGHDPHSDKYKVVRVDMYFSAANTGDPGHCDLHVYTLGTKQWRRIENTCRLSISYSIPYLNGALHWYRLTDKSRWDHEPQRRASKSIMAFDIRRENFEEVPMISFPAGLTNERLGVLQGCLSCTCCYDDGYTDIWLMKQYGVKESWTKLVSIAFPLARDRLIHPIVVRTKGEILLKPPHISGYLLGQAPSSHLYAYEPISNSLNEHDPGNIQWIDVHAYVESLVTVPSCSGGKTTKDEGN</sequence>
<evidence type="ECO:0000313" key="2">
    <source>
        <dbReference type="EMBL" id="KAF9594581.1"/>
    </source>
</evidence>
<dbReference type="InterPro" id="IPR017451">
    <property type="entry name" value="F-box-assoc_interact_dom"/>
</dbReference>
<dbReference type="SMART" id="SM00256">
    <property type="entry name" value="FBOX"/>
    <property type="match status" value="1"/>
</dbReference>
<gene>
    <name evidence="2" type="ORF">IFM89_033551</name>
</gene>
<dbReference type="AlphaFoldDB" id="A0A835LPA7"/>
<proteinExistence type="predicted"/>
<reference evidence="2 3" key="1">
    <citation type="submission" date="2020-10" db="EMBL/GenBank/DDBJ databases">
        <title>The Coptis chinensis genome and diversification of protoberbering-type alkaloids.</title>
        <authorList>
            <person name="Wang B."/>
            <person name="Shu S."/>
            <person name="Song C."/>
            <person name="Liu Y."/>
        </authorList>
    </citation>
    <scope>NUCLEOTIDE SEQUENCE [LARGE SCALE GENOMIC DNA]</scope>
    <source>
        <strain evidence="2">HL-2020</strain>
        <tissue evidence="2">Leaf</tissue>
    </source>
</reference>
<feature type="domain" description="F-box" evidence="1">
    <location>
        <begin position="31"/>
        <end position="76"/>
    </location>
</feature>
<dbReference type="PROSITE" id="PS50181">
    <property type="entry name" value="FBOX"/>
    <property type="match status" value="1"/>
</dbReference>
<dbReference type="InterPro" id="IPR001810">
    <property type="entry name" value="F-box_dom"/>
</dbReference>
<dbReference type="InterPro" id="IPR050796">
    <property type="entry name" value="SCF_F-box_component"/>
</dbReference>
<organism evidence="2 3">
    <name type="scientific">Coptis chinensis</name>
    <dbReference type="NCBI Taxonomy" id="261450"/>
    <lineage>
        <taxon>Eukaryota</taxon>
        <taxon>Viridiplantae</taxon>
        <taxon>Streptophyta</taxon>
        <taxon>Embryophyta</taxon>
        <taxon>Tracheophyta</taxon>
        <taxon>Spermatophyta</taxon>
        <taxon>Magnoliopsida</taxon>
        <taxon>Ranunculales</taxon>
        <taxon>Ranunculaceae</taxon>
        <taxon>Coptidoideae</taxon>
        <taxon>Coptis</taxon>
    </lineage>
</organism>
<dbReference type="PANTHER" id="PTHR31672">
    <property type="entry name" value="BNACNNG10540D PROTEIN"/>
    <property type="match status" value="1"/>
</dbReference>
<evidence type="ECO:0000313" key="3">
    <source>
        <dbReference type="Proteomes" id="UP000631114"/>
    </source>
</evidence>
<evidence type="ECO:0000259" key="1">
    <source>
        <dbReference type="PROSITE" id="PS50181"/>
    </source>
</evidence>
<dbReference type="OrthoDB" id="1867629at2759"/>
<accession>A0A835LPA7</accession>
<dbReference type="PANTHER" id="PTHR31672:SF13">
    <property type="entry name" value="F-BOX PROTEIN CPR30-LIKE"/>
    <property type="match status" value="1"/>
</dbReference>
<comment type="caution">
    <text evidence="2">The sequence shown here is derived from an EMBL/GenBank/DDBJ whole genome shotgun (WGS) entry which is preliminary data.</text>
</comment>
<dbReference type="EMBL" id="JADFTS010000008">
    <property type="protein sequence ID" value="KAF9594581.1"/>
    <property type="molecule type" value="Genomic_DNA"/>
</dbReference>
<dbReference type="Gene3D" id="1.20.1280.50">
    <property type="match status" value="1"/>
</dbReference>
<dbReference type="Pfam" id="PF08268">
    <property type="entry name" value="FBA_3"/>
    <property type="match status" value="1"/>
</dbReference>
<dbReference type="Proteomes" id="UP000631114">
    <property type="component" value="Unassembled WGS sequence"/>
</dbReference>
<dbReference type="CDD" id="cd22157">
    <property type="entry name" value="F-box_AtFBW1-like"/>
    <property type="match status" value="1"/>
</dbReference>
<name>A0A835LPA7_9MAGN</name>
<protein>
    <recommendedName>
        <fullName evidence="1">F-box domain-containing protein</fullName>
    </recommendedName>
</protein>
<dbReference type="InterPro" id="IPR036047">
    <property type="entry name" value="F-box-like_dom_sf"/>
</dbReference>